<feature type="transmembrane region" description="Helical" evidence="11">
    <location>
        <begin position="503"/>
        <end position="521"/>
    </location>
</feature>
<evidence type="ECO:0000256" key="1">
    <source>
        <dbReference type="ARBA" id="ARBA00004141"/>
    </source>
</evidence>
<name>A0A1V2ZX41_9GAMM</name>
<evidence type="ECO:0000256" key="6">
    <source>
        <dbReference type="ARBA" id="ARBA00022847"/>
    </source>
</evidence>
<evidence type="ECO:0000256" key="7">
    <source>
        <dbReference type="ARBA" id="ARBA00022989"/>
    </source>
</evidence>
<dbReference type="PANTHER" id="PTHR48086:SF5">
    <property type="entry name" value="NA(+):SOLUTE SYMPORTER (SSF FAMILY)"/>
    <property type="match status" value="1"/>
</dbReference>
<dbReference type="EMBL" id="MUZR01000041">
    <property type="protein sequence ID" value="OOC09639.1"/>
    <property type="molecule type" value="Genomic_DNA"/>
</dbReference>
<accession>A0A1V2ZX41</accession>
<feature type="transmembrane region" description="Helical" evidence="11">
    <location>
        <begin position="471"/>
        <end position="491"/>
    </location>
</feature>
<dbReference type="Pfam" id="PF00474">
    <property type="entry name" value="SSF"/>
    <property type="match status" value="2"/>
</dbReference>
<feature type="transmembrane region" description="Helical" evidence="11">
    <location>
        <begin position="116"/>
        <end position="133"/>
    </location>
</feature>
<dbReference type="GO" id="GO:0005886">
    <property type="term" value="C:plasma membrane"/>
    <property type="evidence" value="ECO:0007669"/>
    <property type="project" value="TreeGrafter"/>
</dbReference>
<feature type="transmembrane region" description="Helical" evidence="11">
    <location>
        <begin position="283"/>
        <end position="306"/>
    </location>
</feature>
<dbReference type="NCBIfam" id="TIGR03648">
    <property type="entry name" value="Na_symport_lg"/>
    <property type="match status" value="1"/>
</dbReference>
<dbReference type="RefSeq" id="WP_077244537.1">
    <property type="nucleotide sequence ID" value="NZ_MUZR01000041.1"/>
</dbReference>
<evidence type="ECO:0000256" key="8">
    <source>
        <dbReference type="ARBA" id="ARBA00023136"/>
    </source>
</evidence>
<protein>
    <submittedName>
        <fullName evidence="12">Cation acetate symporter</fullName>
    </submittedName>
</protein>
<feature type="transmembrane region" description="Helical" evidence="11">
    <location>
        <begin position="541"/>
        <end position="565"/>
    </location>
</feature>
<keyword evidence="3" id="KW-0813">Transport</keyword>
<dbReference type="InterPro" id="IPR038377">
    <property type="entry name" value="Na/Glc_symporter_sf"/>
</dbReference>
<feature type="transmembrane region" description="Helical" evidence="11">
    <location>
        <begin position="447"/>
        <end position="465"/>
    </location>
</feature>
<dbReference type="GO" id="GO:0046942">
    <property type="term" value="P:carboxylic acid transport"/>
    <property type="evidence" value="ECO:0007669"/>
    <property type="project" value="UniProtKB-ARBA"/>
</dbReference>
<evidence type="ECO:0000313" key="13">
    <source>
        <dbReference type="Proteomes" id="UP000189177"/>
    </source>
</evidence>
<dbReference type="InterPro" id="IPR001734">
    <property type="entry name" value="Na/solute_symporter"/>
</dbReference>
<evidence type="ECO:0000256" key="10">
    <source>
        <dbReference type="RuleBase" id="RU362091"/>
    </source>
</evidence>
<sequence length="589" mass="63293">MDQQTLSLIVVGITFAIYIGIAIWARAGSTSEFYVAGKGIHPVANGMATAADWMSAASFISMAGLIAFLGFTGGAYLMGWTGGYVLMALLLAPYLRKFGKFTVPEFIGDRFYSKPARVVAVISLLAMSITYVIGQMRGVGIAFSNILEVQLEVGLVAGMAVVFIYAVLGGMKGITYTQIAQYVIMIFAYTVPAVFIAITLTGNPLPQLGLGSTLQGSDTYLLEALDNTMVELGFTEYTATEGGMSMLNMFLLTLALMIGTAGLPHVIIRFFTVPRVRDARKSAGWALVFIGILYTTAPAVGAMAIWNLVNTVHPGEIGTEEGHLAYEDKPAWMDRWEQTGLLEFEDKNDDGVIQYYNDQNEEFAAMAEEEYGWEGSEIVELDRDIMVLANPEIAGLPGWVIALVAAGGIAAALSTAAGLLLAISSAISHDLLKGVFTPKISEKRELLAGRIAMAVAILFAGYLGLNPPGFAAEVVALAFGLAAASLFPTLMMGIFMKKMNREGAITGMLVGLVTTLLYIFMYKGWFFFPETAMLPDTPEGWIFGINPSSFGPIGAALNFITAFIVMKMTAPPPKDIQDLVESVRVPRAD</sequence>
<keyword evidence="13" id="KW-1185">Reference proteome</keyword>
<reference evidence="12 13" key="1">
    <citation type="submission" date="2017-02" db="EMBL/GenBank/DDBJ databases">
        <title>Genomic diversity within the haloalkaliphilic genus Thioalkalivibrio.</title>
        <authorList>
            <person name="Ahn A.-C."/>
            <person name="Meier-Kolthoff J."/>
            <person name="Overmars L."/>
            <person name="Richter M."/>
            <person name="Woyke T."/>
            <person name="Sorokin D.Y."/>
            <person name="Muyzer G."/>
        </authorList>
    </citation>
    <scope>NUCLEOTIDE SEQUENCE [LARGE SCALE GENOMIC DNA]</scope>
    <source>
        <strain evidence="12 13">HL17</strain>
    </source>
</reference>
<dbReference type="GO" id="GO:0015293">
    <property type="term" value="F:symporter activity"/>
    <property type="evidence" value="ECO:0007669"/>
    <property type="project" value="UniProtKB-KW"/>
</dbReference>
<dbReference type="PROSITE" id="PS00457">
    <property type="entry name" value="NA_SOLUT_SYMP_2"/>
    <property type="match status" value="1"/>
</dbReference>
<comment type="similarity">
    <text evidence="2 10">Belongs to the sodium:solute symporter (SSF) (TC 2.A.21) family.</text>
</comment>
<dbReference type="STRING" id="252474.B1A74_09985"/>
<dbReference type="InterPro" id="IPR019899">
    <property type="entry name" value="Na/solute_symporter_VC_2705"/>
</dbReference>
<feature type="transmembrane region" description="Helical" evidence="11">
    <location>
        <begin position="249"/>
        <end position="271"/>
    </location>
</feature>
<evidence type="ECO:0000313" key="12">
    <source>
        <dbReference type="EMBL" id="OOC09639.1"/>
    </source>
</evidence>
<dbReference type="GO" id="GO:0006814">
    <property type="term" value="P:sodium ion transport"/>
    <property type="evidence" value="ECO:0007669"/>
    <property type="project" value="UniProtKB-KW"/>
</dbReference>
<dbReference type="InterPro" id="IPR018212">
    <property type="entry name" value="Na/solute_symporter_CS"/>
</dbReference>
<dbReference type="AlphaFoldDB" id="A0A1V2ZX41"/>
<dbReference type="PROSITE" id="PS50283">
    <property type="entry name" value="NA_SOLUT_SYMP_3"/>
    <property type="match status" value="1"/>
</dbReference>
<keyword evidence="6" id="KW-0769">Symport</keyword>
<dbReference type="PANTHER" id="PTHR48086">
    <property type="entry name" value="SODIUM/PROLINE SYMPORTER-RELATED"/>
    <property type="match status" value="1"/>
</dbReference>
<keyword evidence="9" id="KW-0739">Sodium transport</keyword>
<feature type="transmembrane region" description="Helical" evidence="11">
    <location>
        <begin position="6"/>
        <end position="25"/>
    </location>
</feature>
<keyword evidence="9" id="KW-0406">Ion transport</keyword>
<keyword evidence="4" id="KW-1003">Cell membrane</keyword>
<dbReference type="Proteomes" id="UP000189177">
    <property type="component" value="Unassembled WGS sequence"/>
</dbReference>
<feature type="transmembrane region" description="Helical" evidence="11">
    <location>
        <begin position="75"/>
        <end position="95"/>
    </location>
</feature>
<feature type="transmembrane region" description="Helical" evidence="11">
    <location>
        <begin position="153"/>
        <end position="170"/>
    </location>
</feature>
<evidence type="ECO:0000256" key="3">
    <source>
        <dbReference type="ARBA" id="ARBA00022448"/>
    </source>
</evidence>
<organism evidence="12 13">
    <name type="scientific">Thioalkalivibrio halophilus</name>
    <dbReference type="NCBI Taxonomy" id="252474"/>
    <lineage>
        <taxon>Bacteria</taxon>
        <taxon>Pseudomonadati</taxon>
        <taxon>Pseudomonadota</taxon>
        <taxon>Gammaproteobacteria</taxon>
        <taxon>Chromatiales</taxon>
        <taxon>Ectothiorhodospiraceae</taxon>
        <taxon>Thioalkalivibrio</taxon>
    </lineage>
</organism>
<proteinExistence type="inferred from homology"/>
<feature type="transmembrane region" description="Helical" evidence="11">
    <location>
        <begin position="182"/>
        <end position="202"/>
    </location>
</feature>
<evidence type="ECO:0000256" key="5">
    <source>
        <dbReference type="ARBA" id="ARBA00022692"/>
    </source>
</evidence>
<dbReference type="OrthoDB" id="9764416at2"/>
<keyword evidence="9" id="KW-0915">Sodium</keyword>
<gene>
    <name evidence="12" type="ORF">B1A74_09985</name>
</gene>
<dbReference type="InterPro" id="IPR050277">
    <property type="entry name" value="Sodium:Solute_Symporter"/>
</dbReference>
<keyword evidence="7 11" id="KW-1133">Transmembrane helix</keyword>
<evidence type="ECO:0000256" key="4">
    <source>
        <dbReference type="ARBA" id="ARBA00022475"/>
    </source>
</evidence>
<dbReference type="CDD" id="cd11480">
    <property type="entry name" value="SLC5sbd_u4"/>
    <property type="match status" value="1"/>
</dbReference>
<feature type="transmembrane region" description="Helical" evidence="11">
    <location>
        <begin position="399"/>
        <end position="427"/>
    </location>
</feature>
<comment type="caution">
    <text evidence="12">The sequence shown here is derived from an EMBL/GenBank/DDBJ whole genome shotgun (WGS) entry which is preliminary data.</text>
</comment>
<evidence type="ECO:0000256" key="11">
    <source>
        <dbReference type="SAM" id="Phobius"/>
    </source>
</evidence>
<keyword evidence="5 11" id="KW-0812">Transmembrane</keyword>
<keyword evidence="8 11" id="KW-0472">Membrane</keyword>
<evidence type="ECO:0000256" key="9">
    <source>
        <dbReference type="ARBA" id="ARBA00023201"/>
    </source>
</evidence>
<evidence type="ECO:0000256" key="2">
    <source>
        <dbReference type="ARBA" id="ARBA00006434"/>
    </source>
</evidence>
<comment type="subcellular location">
    <subcellularLocation>
        <location evidence="1">Membrane</location>
        <topology evidence="1">Multi-pass membrane protein</topology>
    </subcellularLocation>
</comment>
<dbReference type="Gene3D" id="1.20.1730.10">
    <property type="entry name" value="Sodium/glucose cotransporter"/>
    <property type="match status" value="1"/>
</dbReference>